<dbReference type="PANTHER" id="PTHR43649">
    <property type="entry name" value="ARABINOSE-BINDING PROTEIN-RELATED"/>
    <property type="match status" value="1"/>
</dbReference>
<dbReference type="PANTHER" id="PTHR43649:SF28">
    <property type="entry name" value="BINDING PROTEIN COMPONENT OF ABC SUGAR TRANSPORTER-RELATED"/>
    <property type="match status" value="1"/>
</dbReference>
<dbReference type="Pfam" id="PF01547">
    <property type="entry name" value="SBP_bac_1"/>
    <property type="match status" value="1"/>
</dbReference>
<keyword evidence="4 7" id="KW-0732">Signal</keyword>
<keyword evidence="3" id="KW-0813">Transport</keyword>
<evidence type="ECO:0000313" key="8">
    <source>
        <dbReference type="EMBL" id="KPC53573.1"/>
    </source>
</evidence>
<evidence type="ECO:0000256" key="3">
    <source>
        <dbReference type="ARBA" id="ARBA00022448"/>
    </source>
</evidence>
<evidence type="ECO:0000256" key="7">
    <source>
        <dbReference type="SAM" id="SignalP"/>
    </source>
</evidence>
<dbReference type="PATRIC" id="fig|857265.3.peg.1770"/>
<sequence>MKTLRMTLCAAALMTVACAANAAEVEVLHWWTSGGEAKAAGELKKMLETKGDKWKDFAVAGGAGDNAMTALKTRVVSGNPPSAAQVKGPAIQEWGDQGVLANIDDVANKNNWNKVLPAVVQNTMKYQGHYVAAPVNVHRVNWLWVNPELLKKANAKVPTTWDEFFKTADALQKAGIQPVAYGGQPWQDSTVFEDVVLGVGGADFFKKAFVQLDQATLKGATMVKALETYKKIKPYTDKNAAGRDWNLATAMVINGKAGMQFMGDWAKGEFLAAGKVPGKDFLCVPAPGTAKSYTFNIDSFIFFKLKNADGAKGQNDLAETLVSPEFQQVFNLNKGSIPVRLDADMAKFDDCGKESAKDFATDNKSGTLVPSFAHGMAAHSATQGAIFDVVSQFWNDDSMTAQQAAAKLAAAAKVN</sequence>
<dbReference type="EMBL" id="LAQT01000006">
    <property type="protein sequence ID" value="KPC53573.1"/>
    <property type="molecule type" value="Genomic_DNA"/>
</dbReference>
<evidence type="ECO:0000256" key="5">
    <source>
        <dbReference type="ARBA" id="ARBA00049629"/>
    </source>
</evidence>
<comment type="function">
    <text evidence="5">Part of a binding-protein-dependent transport system for a sugar.</text>
</comment>
<dbReference type="AlphaFoldDB" id="A0A0N0XJD3"/>
<accession>A0A0N0XJD3</accession>
<comment type="similarity">
    <text evidence="2">Belongs to the bacterial solute-binding protein 1 family.</text>
</comment>
<dbReference type="Gene3D" id="3.40.190.10">
    <property type="entry name" value="Periplasmic binding protein-like II"/>
    <property type="match status" value="2"/>
</dbReference>
<dbReference type="InterPro" id="IPR006059">
    <property type="entry name" value="SBP"/>
</dbReference>
<dbReference type="OrthoDB" id="5580590at2"/>
<gene>
    <name evidence="8" type="ORF">WG78_08630</name>
</gene>
<dbReference type="PROSITE" id="PS51257">
    <property type="entry name" value="PROKAR_LIPOPROTEIN"/>
    <property type="match status" value="1"/>
</dbReference>
<feature type="signal peptide" evidence="7">
    <location>
        <begin position="1"/>
        <end position="22"/>
    </location>
</feature>
<keyword evidence="9" id="KW-1185">Reference proteome</keyword>
<proteinExistence type="inferred from homology"/>
<dbReference type="InterPro" id="IPR050490">
    <property type="entry name" value="Bact_solute-bd_prot1"/>
</dbReference>
<dbReference type="SUPFAM" id="SSF53850">
    <property type="entry name" value="Periplasmic binding protein-like II"/>
    <property type="match status" value="1"/>
</dbReference>
<evidence type="ECO:0000256" key="1">
    <source>
        <dbReference type="ARBA" id="ARBA00004418"/>
    </source>
</evidence>
<evidence type="ECO:0000256" key="2">
    <source>
        <dbReference type="ARBA" id="ARBA00008520"/>
    </source>
</evidence>
<reference evidence="8 9" key="1">
    <citation type="submission" date="2015-07" db="EMBL/GenBank/DDBJ databases">
        <title>Draft genome sequence of the Amantichitinum ursilacus IGB-41, a new chitin-degrading bacterium.</title>
        <authorList>
            <person name="Kirstahler P."/>
            <person name="Guenther M."/>
            <person name="Grumaz C."/>
            <person name="Rupp S."/>
            <person name="Zibek S."/>
            <person name="Sohn K."/>
        </authorList>
    </citation>
    <scope>NUCLEOTIDE SEQUENCE [LARGE SCALE GENOMIC DNA]</scope>
    <source>
        <strain evidence="8 9">IGB-41</strain>
    </source>
</reference>
<protein>
    <recommendedName>
        <fullName evidence="6">Probable sugar-binding periplasmic protein</fullName>
    </recommendedName>
</protein>
<comment type="subcellular location">
    <subcellularLocation>
        <location evidence="1">Periplasm</location>
    </subcellularLocation>
</comment>
<comment type="caution">
    <text evidence="8">The sequence shown here is derived from an EMBL/GenBank/DDBJ whole genome shotgun (WGS) entry which is preliminary data.</text>
</comment>
<dbReference type="RefSeq" id="WP_053937386.1">
    <property type="nucleotide sequence ID" value="NZ_LAQT01000006.1"/>
</dbReference>
<name>A0A0N0XJD3_9NEIS</name>
<dbReference type="STRING" id="857265.WG78_08630"/>
<evidence type="ECO:0000313" key="9">
    <source>
        <dbReference type="Proteomes" id="UP000037939"/>
    </source>
</evidence>
<dbReference type="Proteomes" id="UP000037939">
    <property type="component" value="Unassembled WGS sequence"/>
</dbReference>
<evidence type="ECO:0000256" key="4">
    <source>
        <dbReference type="ARBA" id="ARBA00022729"/>
    </source>
</evidence>
<evidence type="ECO:0000256" key="6">
    <source>
        <dbReference type="ARBA" id="ARBA00049753"/>
    </source>
</evidence>
<dbReference type="GO" id="GO:0042597">
    <property type="term" value="C:periplasmic space"/>
    <property type="evidence" value="ECO:0007669"/>
    <property type="project" value="UniProtKB-SubCell"/>
</dbReference>
<feature type="chain" id="PRO_5005863239" description="Probable sugar-binding periplasmic protein" evidence="7">
    <location>
        <begin position="23"/>
        <end position="415"/>
    </location>
</feature>
<organism evidence="8 9">
    <name type="scientific">Amantichitinum ursilacus</name>
    <dbReference type="NCBI Taxonomy" id="857265"/>
    <lineage>
        <taxon>Bacteria</taxon>
        <taxon>Pseudomonadati</taxon>
        <taxon>Pseudomonadota</taxon>
        <taxon>Betaproteobacteria</taxon>
        <taxon>Neisseriales</taxon>
        <taxon>Chitinibacteraceae</taxon>
        <taxon>Amantichitinum</taxon>
    </lineage>
</organism>